<evidence type="ECO:0000256" key="7">
    <source>
        <dbReference type="ARBA" id="ARBA00023224"/>
    </source>
</evidence>
<comment type="subcellular location">
    <subcellularLocation>
        <location evidence="1 8">Cell membrane</location>
        <topology evidence="1 8">Multi-pass membrane protein</topology>
    </subcellularLocation>
</comment>
<feature type="transmembrane region" description="Helical" evidence="8">
    <location>
        <begin position="240"/>
        <end position="267"/>
    </location>
</feature>
<evidence type="ECO:0000256" key="4">
    <source>
        <dbReference type="ARBA" id="ARBA00022989"/>
    </source>
</evidence>
<evidence type="ECO:0000256" key="8">
    <source>
        <dbReference type="RuleBase" id="RU363108"/>
    </source>
</evidence>
<evidence type="ECO:0000256" key="1">
    <source>
        <dbReference type="ARBA" id="ARBA00004651"/>
    </source>
</evidence>
<protein>
    <recommendedName>
        <fullName evidence="8">Gustatory receptor</fullName>
    </recommendedName>
</protein>
<dbReference type="GO" id="GO:0007165">
    <property type="term" value="P:signal transduction"/>
    <property type="evidence" value="ECO:0007669"/>
    <property type="project" value="UniProtKB-KW"/>
</dbReference>
<comment type="similarity">
    <text evidence="8">Belongs to the insect chemoreceptor superfamily. Gustatory receptor (GR) family.</text>
</comment>
<dbReference type="Pfam" id="PF08395">
    <property type="entry name" value="7tm_7"/>
    <property type="match status" value="1"/>
</dbReference>
<reference evidence="9" key="1">
    <citation type="journal article" date="2023" name="G3 (Bethesda)">
        <title>Whole genome assemblies of Zophobas morio and Tenebrio molitor.</title>
        <authorList>
            <person name="Kaur S."/>
            <person name="Stinson S.A."/>
            <person name="diCenzo G.C."/>
        </authorList>
    </citation>
    <scope>NUCLEOTIDE SEQUENCE</scope>
    <source>
        <strain evidence="9">QUZm001</strain>
    </source>
</reference>
<evidence type="ECO:0000256" key="2">
    <source>
        <dbReference type="ARBA" id="ARBA00022475"/>
    </source>
</evidence>
<comment type="function">
    <text evidence="8">Gustatory receptor which mediates acceptance or avoidance behavior, depending on its substrates.</text>
</comment>
<evidence type="ECO:0000313" key="10">
    <source>
        <dbReference type="Proteomes" id="UP001168821"/>
    </source>
</evidence>
<dbReference type="AlphaFoldDB" id="A0AA38HMY5"/>
<dbReference type="EMBL" id="JALNTZ010000009">
    <property type="protein sequence ID" value="KAJ3640605.1"/>
    <property type="molecule type" value="Genomic_DNA"/>
</dbReference>
<dbReference type="GO" id="GO:0005886">
    <property type="term" value="C:plasma membrane"/>
    <property type="evidence" value="ECO:0007669"/>
    <property type="project" value="UniProtKB-SubCell"/>
</dbReference>
<sequence>MKALPMREIFKPTIITLQILGINFGKYENGKRSFSKISFILTFLYLTLVAVFTVTYWKNRKYEPNFLLSKVVMLVLVNRGFGTLFVMVVLLVSAYSKTFVKLTILSRQIDQLDLDLAKFGFGLEERIAKMSYQHRKFLTSSLLVAHLLFNACGDFSTAWIIPQDKINYFFVLMYPRLVVTTIHITFLTYTKILEERFKMVNEVVARNGQNFDHNIQRAVNCHRILTKQSQNLNSIFNFQLLLTVILSFILILVDLHALLFLIFLKIFSPSGVVSLKNSVMYAIDIVYLIKRCSSLCFEANRTKTLLLGI</sequence>
<feature type="transmembrane region" description="Helical" evidence="8">
    <location>
        <begin position="37"/>
        <end position="57"/>
    </location>
</feature>
<dbReference type="GO" id="GO:0030425">
    <property type="term" value="C:dendrite"/>
    <property type="evidence" value="ECO:0007669"/>
    <property type="project" value="TreeGrafter"/>
</dbReference>
<comment type="caution">
    <text evidence="8">Lacks conserved residue(s) required for the propagation of feature annotation.</text>
</comment>
<accession>A0AA38HMY5</accession>
<keyword evidence="6 8" id="KW-0675">Receptor</keyword>
<feature type="transmembrane region" description="Helical" evidence="8">
    <location>
        <begin position="77"/>
        <end position="95"/>
    </location>
</feature>
<evidence type="ECO:0000256" key="6">
    <source>
        <dbReference type="ARBA" id="ARBA00023170"/>
    </source>
</evidence>
<comment type="caution">
    <text evidence="9">The sequence shown here is derived from an EMBL/GenBank/DDBJ whole genome shotgun (WGS) entry which is preliminary data.</text>
</comment>
<dbReference type="GO" id="GO:0050909">
    <property type="term" value="P:sensory perception of taste"/>
    <property type="evidence" value="ECO:0007669"/>
    <property type="project" value="InterPro"/>
</dbReference>
<dbReference type="PANTHER" id="PTHR21143:SF104">
    <property type="entry name" value="GUSTATORY RECEPTOR 8A-RELATED"/>
    <property type="match status" value="1"/>
</dbReference>
<keyword evidence="4 8" id="KW-1133">Transmembrane helix</keyword>
<feature type="transmembrane region" description="Helical" evidence="8">
    <location>
        <begin position="167"/>
        <end position="189"/>
    </location>
</feature>
<evidence type="ECO:0000313" key="9">
    <source>
        <dbReference type="EMBL" id="KAJ3640605.1"/>
    </source>
</evidence>
<feature type="transmembrane region" description="Helical" evidence="8">
    <location>
        <begin position="137"/>
        <end position="161"/>
    </location>
</feature>
<keyword evidence="10" id="KW-1185">Reference proteome</keyword>
<dbReference type="GO" id="GO:0007635">
    <property type="term" value="P:chemosensory behavior"/>
    <property type="evidence" value="ECO:0007669"/>
    <property type="project" value="TreeGrafter"/>
</dbReference>
<dbReference type="Proteomes" id="UP001168821">
    <property type="component" value="Unassembled WGS sequence"/>
</dbReference>
<evidence type="ECO:0000256" key="5">
    <source>
        <dbReference type="ARBA" id="ARBA00023136"/>
    </source>
</evidence>
<keyword evidence="2 8" id="KW-1003">Cell membrane</keyword>
<dbReference type="GO" id="GO:0043025">
    <property type="term" value="C:neuronal cell body"/>
    <property type="evidence" value="ECO:0007669"/>
    <property type="project" value="TreeGrafter"/>
</dbReference>
<dbReference type="PANTHER" id="PTHR21143">
    <property type="entry name" value="INVERTEBRATE GUSTATORY RECEPTOR"/>
    <property type="match status" value="1"/>
</dbReference>
<evidence type="ECO:0000256" key="3">
    <source>
        <dbReference type="ARBA" id="ARBA00022692"/>
    </source>
</evidence>
<dbReference type="GO" id="GO:0008049">
    <property type="term" value="P:male courtship behavior"/>
    <property type="evidence" value="ECO:0007669"/>
    <property type="project" value="TreeGrafter"/>
</dbReference>
<gene>
    <name evidence="9" type="ORF">Zmor_027159</name>
</gene>
<dbReference type="GO" id="GO:0030424">
    <property type="term" value="C:axon"/>
    <property type="evidence" value="ECO:0007669"/>
    <property type="project" value="TreeGrafter"/>
</dbReference>
<keyword evidence="3 8" id="KW-0812">Transmembrane</keyword>
<dbReference type="InterPro" id="IPR013604">
    <property type="entry name" value="7TM_chemorcpt"/>
</dbReference>
<organism evidence="9 10">
    <name type="scientific">Zophobas morio</name>
    <dbReference type="NCBI Taxonomy" id="2755281"/>
    <lineage>
        <taxon>Eukaryota</taxon>
        <taxon>Metazoa</taxon>
        <taxon>Ecdysozoa</taxon>
        <taxon>Arthropoda</taxon>
        <taxon>Hexapoda</taxon>
        <taxon>Insecta</taxon>
        <taxon>Pterygota</taxon>
        <taxon>Neoptera</taxon>
        <taxon>Endopterygota</taxon>
        <taxon>Coleoptera</taxon>
        <taxon>Polyphaga</taxon>
        <taxon>Cucujiformia</taxon>
        <taxon>Tenebrionidae</taxon>
        <taxon>Zophobas</taxon>
    </lineage>
</organism>
<keyword evidence="5 8" id="KW-0472">Membrane</keyword>
<keyword evidence="7 8" id="KW-0807">Transducer</keyword>
<name>A0AA38HMY5_9CUCU</name>
<proteinExistence type="inferred from homology"/>